<dbReference type="Pfam" id="PF00582">
    <property type="entry name" value="Usp"/>
    <property type="match status" value="1"/>
</dbReference>
<dbReference type="AlphaFoldDB" id="A0A089NYB3"/>
<protein>
    <submittedName>
        <fullName evidence="3">Universal stress protein, UspA-like protein</fullName>
    </submittedName>
</protein>
<gene>
    <name evidence="3" type="ORF">MOC_4607</name>
</gene>
<dbReference type="Proteomes" id="UP000029492">
    <property type="component" value="Chromosome"/>
</dbReference>
<dbReference type="Gene3D" id="3.40.50.12370">
    <property type="match status" value="1"/>
</dbReference>
<dbReference type="RefSeq" id="WP_043387218.1">
    <property type="nucleotide sequence ID" value="NZ_CP003811.1"/>
</dbReference>
<keyword evidence="4" id="KW-1185">Reference proteome</keyword>
<dbReference type="STRING" id="693986.MOC_4607"/>
<evidence type="ECO:0000256" key="1">
    <source>
        <dbReference type="ARBA" id="ARBA00008791"/>
    </source>
</evidence>
<sequence>MRISNILVSVDRGATAVDRVRLAADIAWRFDTTLIGVAARQLVTMIPVESADASQRIFEIEETRAKEELAEGRALFEREAGERVRTAWREALAEPLAFLVEQARAAGLVVVSRQGPADGDPGPMGVAAGGLLMEAGRPVLIVPPGLHRLSAKRIVVAWKDTREARRAVHDALPFLVRADQVHVAVAGPEARREGATDVAAYLSGHGIRVATHLLHKPEISVADEILRFARREEADLIVMGAYGHSRLREWVFGGATREMLETTTVCCLMSH</sequence>
<name>A0A089NYB3_9HYPH</name>
<dbReference type="CDD" id="cd00293">
    <property type="entry name" value="USP-like"/>
    <property type="match status" value="1"/>
</dbReference>
<proteinExistence type="inferred from homology"/>
<dbReference type="KEGG" id="mor:MOC_4607"/>
<comment type="similarity">
    <text evidence="1">Belongs to the universal stress protein A family.</text>
</comment>
<dbReference type="SUPFAM" id="SSF52402">
    <property type="entry name" value="Adenine nucleotide alpha hydrolases-like"/>
    <property type="match status" value="2"/>
</dbReference>
<evidence type="ECO:0000313" key="4">
    <source>
        <dbReference type="Proteomes" id="UP000029492"/>
    </source>
</evidence>
<evidence type="ECO:0000313" key="3">
    <source>
        <dbReference type="EMBL" id="AIQ92362.1"/>
    </source>
</evidence>
<feature type="domain" description="UspA" evidence="2">
    <location>
        <begin position="200"/>
        <end position="265"/>
    </location>
</feature>
<accession>A0A089NYB3</accession>
<organism evidence="3 4">
    <name type="scientific">Methylobacterium oryzae CBMB20</name>
    <dbReference type="NCBI Taxonomy" id="693986"/>
    <lineage>
        <taxon>Bacteria</taxon>
        <taxon>Pseudomonadati</taxon>
        <taxon>Pseudomonadota</taxon>
        <taxon>Alphaproteobacteria</taxon>
        <taxon>Hyphomicrobiales</taxon>
        <taxon>Methylobacteriaceae</taxon>
        <taxon>Methylobacterium</taxon>
    </lineage>
</organism>
<evidence type="ECO:0000259" key="2">
    <source>
        <dbReference type="Pfam" id="PF00582"/>
    </source>
</evidence>
<dbReference type="HOGENOM" id="CLU_049301_5_3_5"/>
<dbReference type="PANTHER" id="PTHR46268:SF15">
    <property type="entry name" value="UNIVERSAL STRESS PROTEIN HP_0031"/>
    <property type="match status" value="1"/>
</dbReference>
<dbReference type="eggNOG" id="COG0589">
    <property type="taxonomic scope" value="Bacteria"/>
</dbReference>
<dbReference type="EMBL" id="CP003811">
    <property type="protein sequence ID" value="AIQ92362.1"/>
    <property type="molecule type" value="Genomic_DNA"/>
</dbReference>
<dbReference type="PANTHER" id="PTHR46268">
    <property type="entry name" value="STRESS RESPONSE PROTEIN NHAX"/>
    <property type="match status" value="1"/>
</dbReference>
<reference evidence="3 4" key="1">
    <citation type="journal article" date="2014" name="PLoS ONE">
        <title>Genome Information of Methylobacterium oryzae, a Plant-Probiotic Methylotroph in the Phyllosphere.</title>
        <authorList>
            <person name="Kwak M.J."/>
            <person name="Jeong H."/>
            <person name="Madhaiyan M."/>
            <person name="Lee Y."/>
            <person name="Sa T.M."/>
            <person name="Oh T.K."/>
            <person name="Kim J.F."/>
        </authorList>
    </citation>
    <scope>NUCLEOTIDE SEQUENCE [LARGE SCALE GENOMIC DNA]</scope>
    <source>
        <strain evidence="3 4">CBMB20</strain>
    </source>
</reference>
<dbReference type="InterPro" id="IPR006016">
    <property type="entry name" value="UspA"/>
</dbReference>
<dbReference type="GeneID" id="96605867"/>